<evidence type="ECO:0000256" key="1">
    <source>
        <dbReference type="SAM" id="SignalP"/>
    </source>
</evidence>
<keyword evidence="2" id="KW-0645">Protease</keyword>
<dbReference type="Proteomes" id="UP001147653">
    <property type="component" value="Unassembled WGS sequence"/>
</dbReference>
<protein>
    <submittedName>
        <fullName evidence="2">Zinc-dependent metalloprotease</fullName>
    </submittedName>
</protein>
<keyword evidence="2" id="KW-0482">Metalloprotease</keyword>
<dbReference type="EMBL" id="JAPDDP010000017">
    <property type="protein sequence ID" value="MDA0180922.1"/>
    <property type="molecule type" value="Genomic_DNA"/>
</dbReference>
<keyword evidence="3" id="KW-1185">Reference proteome</keyword>
<gene>
    <name evidence="2" type="ORF">OJ997_11505</name>
</gene>
<reference evidence="2" key="1">
    <citation type="submission" date="2022-10" db="EMBL/GenBank/DDBJ databases">
        <title>The WGS of Solirubrobacter phytolaccae KCTC 29190.</title>
        <authorList>
            <person name="Jiang Z."/>
        </authorList>
    </citation>
    <scope>NUCLEOTIDE SEQUENCE</scope>
    <source>
        <strain evidence="2">KCTC 29190</strain>
    </source>
</reference>
<feature type="signal peptide" evidence="1">
    <location>
        <begin position="1"/>
        <end position="26"/>
    </location>
</feature>
<accession>A0A9X3N9X7</accession>
<evidence type="ECO:0000313" key="2">
    <source>
        <dbReference type="EMBL" id="MDA0180922.1"/>
    </source>
</evidence>
<dbReference type="AlphaFoldDB" id="A0A9X3N9X7"/>
<feature type="chain" id="PRO_5040780238" evidence="1">
    <location>
        <begin position="27"/>
        <end position="384"/>
    </location>
</feature>
<proteinExistence type="predicted"/>
<dbReference type="GO" id="GO:0008237">
    <property type="term" value="F:metallopeptidase activity"/>
    <property type="evidence" value="ECO:0007669"/>
    <property type="project" value="UniProtKB-KW"/>
</dbReference>
<comment type="caution">
    <text evidence="2">The sequence shown here is derived from an EMBL/GenBank/DDBJ whole genome shotgun (WGS) entry which is preliminary data.</text>
</comment>
<organism evidence="2 3">
    <name type="scientific">Solirubrobacter phytolaccae</name>
    <dbReference type="NCBI Taxonomy" id="1404360"/>
    <lineage>
        <taxon>Bacteria</taxon>
        <taxon>Bacillati</taxon>
        <taxon>Actinomycetota</taxon>
        <taxon>Thermoleophilia</taxon>
        <taxon>Solirubrobacterales</taxon>
        <taxon>Solirubrobacteraceae</taxon>
        <taxon>Solirubrobacter</taxon>
    </lineage>
</organism>
<name>A0A9X3N9X7_9ACTN</name>
<dbReference type="RefSeq" id="WP_270025234.1">
    <property type="nucleotide sequence ID" value="NZ_JAPDDP010000017.1"/>
</dbReference>
<keyword evidence="1" id="KW-0732">Signal</keyword>
<sequence>MNRLTVAALVAATLVAPGLLASPALADVTSVKAPKRVKAGAKMTVIVGLDGVRRCRLTTGKGSASATVRTTGSPVVHFTFAISSQARPGRYTLTLRCDAETKRLRLTVTKAKGRRGTSKRLVRTKITTVTAPGGGGDQSGDVFPAPTPPCCKPLVTPTPTPTPAGPPPVEHALRAVYALPADQAERPGYAAGIVATIDAVDGWFATQTDGGVAPRWLRDASGAPEVQVVKLARTTAEYEAAGGLARFNADLRTAAPLPTATQRYVAWTRTRHPEPACGSHSDGIVWLPELACGIVPVAPAVWPVEGTYLLAHELAHLFGAVPDCAPHADGTRHVTDDPRDLLYNGPLARDWNNLTLDVGRDDYYGTAGSTCEDIAASPLWNTRP</sequence>
<evidence type="ECO:0000313" key="3">
    <source>
        <dbReference type="Proteomes" id="UP001147653"/>
    </source>
</evidence>
<keyword evidence="2" id="KW-0378">Hydrolase</keyword>